<evidence type="ECO:0000256" key="2">
    <source>
        <dbReference type="SAM" id="MobiDB-lite"/>
    </source>
</evidence>
<dbReference type="EMBL" id="JH992974">
    <property type="protein sequence ID" value="EKX51961.1"/>
    <property type="molecule type" value="Genomic_DNA"/>
</dbReference>
<dbReference type="GeneID" id="17308467"/>
<dbReference type="Proteomes" id="UP000011087">
    <property type="component" value="Unassembled WGS sequence"/>
</dbReference>
<evidence type="ECO:0000313" key="3">
    <source>
        <dbReference type="EMBL" id="EKX51961.1"/>
    </source>
</evidence>
<reference evidence="4" key="3">
    <citation type="submission" date="2015-06" db="UniProtKB">
        <authorList>
            <consortium name="EnsemblProtists"/>
        </authorList>
    </citation>
    <scope>IDENTIFICATION</scope>
</reference>
<name>L1JTS0_GUITC</name>
<feature type="region of interest" description="Disordered" evidence="2">
    <location>
        <begin position="128"/>
        <end position="161"/>
    </location>
</feature>
<reference evidence="3 5" key="1">
    <citation type="journal article" date="2012" name="Nature">
        <title>Algal genomes reveal evolutionary mosaicism and the fate of nucleomorphs.</title>
        <authorList>
            <consortium name="DOE Joint Genome Institute"/>
            <person name="Curtis B.A."/>
            <person name="Tanifuji G."/>
            <person name="Burki F."/>
            <person name="Gruber A."/>
            <person name="Irimia M."/>
            <person name="Maruyama S."/>
            <person name="Arias M.C."/>
            <person name="Ball S.G."/>
            <person name="Gile G.H."/>
            <person name="Hirakawa Y."/>
            <person name="Hopkins J.F."/>
            <person name="Kuo A."/>
            <person name="Rensing S.A."/>
            <person name="Schmutz J."/>
            <person name="Symeonidi A."/>
            <person name="Elias M."/>
            <person name="Eveleigh R.J."/>
            <person name="Herman E.K."/>
            <person name="Klute M.J."/>
            <person name="Nakayama T."/>
            <person name="Obornik M."/>
            <person name="Reyes-Prieto A."/>
            <person name="Armbrust E.V."/>
            <person name="Aves S.J."/>
            <person name="Beiko R.G."/>
            <person name="Coutinho P."/>
            <person name="Dacks J.B."/>
            <person name="Durnford D.G."/>
            <person name="Fast N.M."/>
            <person name="Green B.R."/>
            <person name="Grisdale C.J."/>
            <person name="Hempel F."/>
            <person name="Henrissat B."/>
            <person name="Hoppner M.P."/>
            <person name="Ishida K."/>
            <person name="Kim E."/>
            <person name="Koreny L."/>
            <person name="Kroth P.G."/>
            <person name="Liu Y."/>
            <person name="Malik S.B."/>
            <person name="Maier U.G."/>
            <person name="McRose D."/>
            <person name="Mock T."/>
            <person name="Neilson J.A."/>
            <person name="Onodera N.T."/>
            <person name="Poole A.M."/>
            <person name="Pritham E.J."/>
            <person name="Richards T.A."/>
            <person name="Rocap G."/>
            <person name="Roy S.W."/>
            <person name="Sarai C."/>
            <person name="Schaack S."/>
            <person name="Shirato S."/>
            <person name="Slamovits C.H."/>
            <person name="Spencer D.F."/>
            <person name="Suzuki S."/>
            <person name="Worden A.Z."/>
            <person name="Zauner S."/>
            <person name="Barry K."/>
            <person name="Bell C."/>
            <person name="Bharti A.K."/>
            <person name="Crow J.A."/>
            <person name="Grimwood J."/>
            <person name="Kramer R."/>
            <person name="Lindquist E."/>
            <person name="Lucas S."/>
            <person name="Salamov A."/>
            <person name="McFadden G.I."/>
            <person name="Lane C.E."/>
            <person name="Keeling P.J."/>
            <person name="Gray M.W."/>
            <person name="Grigoriev I.V."/>
            <person name="Archibald J.M."/>
        </authorList>
    </citation>
    <scope>NUCLEOTIDE SEQUENCE</scope>
    <source>
        <strain evidence="3 5">CCMP2712</strain>
    </source>
</reference>
<dbReference type="HOGENOM" id="CLU_430517_0_0_1"/>
<feature type="compositionally biased region" description="Basic and acidic residues" evidence="2">
    <location>
        <begin position="312"/>
        <end position="329"/>
    </location>
</feature>
<reference evidence="5" key="2">
    <citation type="submission" date="2012-11" db="EMBL/GenBank/DDBJ databases">
        <authorList>
            <person name="Kuo A."/>
            <person name="Curtis B.A."/>
            <person name="Tanifuji G."/>
            <person name="Burki F."/>
            <person name="Gruber A."/>
            <person name="Irimia M."/>
            <person name="Maruyama S."/>
            <person name="Arias M.C."/>
            <person name="Ball S.G."/>
            <person name="Gile G.H."/>
            <person name="Hirakawa Y."/>
            <person name="Hopkins J.F."/>
            <person name="Rensing S.A."/>
            <person name="Schmutz J."/>
            <person name="Symeonidi A."/>
            <person name="Elias M."/>
            <person name="Eveleigh R.J."/>
            <person name="Herman E.K."/>
            <person name="Klute M.J."/>
            <person name="Nakayama T."/>
            <person name="Obornik M."/>
            <person name="Reyes-Prieto A."/>
            <person name="Armbrust E.V."/>
            <person name="Aves S.J."/>
            <person name="Beiko R.G."/>
            <person name="Coutinho P."/>
            <person name="Dacks J.B."/>
            <person name="Durnford D.G."/>
            <person name="Fast N.M."/>
            <person name="Green B.R."/>
            <person name="Grisdale C."/>
            <person name="Hempe F."/>
            <person name="Henrissat B."/>
            <person name="Hoppner M.P."/>
            <person name="Ishida K.-I."/>
            <person name="Kim E."/>
            <person name="Koreny L."/>
            <person name="Kroth P.G."/>
            <person name="Liu Y."/>
            <person name="Malik S.-B."/>
            <person name="Maier U.G."/>
            <person name="McRose D."/>
            <person name="Mock T."/>
            <person name="Neilson J.A."/>
            <person name="Onodera N.T."/>
            <person name="Poole A.M."/>
            <person name="Pritham E.J."/>
            <person name="Richards T.A."/>
            <person name="Rocap G."/>
            <person name="Roy S.W."/>
            <person name="Sarai C."/>
            <person name="Schaack S."/>
            <person name="Shirato S."/>
            <person name="Slamovits C.H."/>
            <person name="Spencer D.F."/>
            <person name="Suzuki S."/>
            <person name="Worden A.Z."/>
            <person name="Zauner S."/>
            <person name="Barry K."/>
            <person name="Bell C."/>
            <person name="Bharti A.K."/>
            <person name="Crow J.A."/>
            <person name="Grimwood J."/>
            <person name="Kramer R."/>
            <person name="Lindquist E."/>
            <person name="Lucas S."/>
            <person name="Salamov A."/>
            <person name="McFadden G.I."/>
            <person name="Lane C.E."/>
            <person name="Keeling P.J."/>
            <person name="Gray M.W."/>
            <person name="Grigoriev I.V."/>
            <person name="Archibald J.M."/>
        </authorList>
    </citation>
    <scope>NUCLEOTIDE SEQUENCE</scope>
    <source>
        <strain evidence="5">CCMP2712</strain>
    </source>
</reference>
<protein>
    <submittedName>
        <fullName evidence="3 4">Uncharacterized protein</fullName>
    </submittedName>
</protein>
<dbReference type="EnsemblProtists" id="EKX51961">
    <property type="protein sequence ID" value="EKX51961"/>
    <property type="gene ID" value="GUITHDRAFT_134275"/>
</dbReference>
<proteinExistence type="predicted"/>
<keyword evidence="5" id="KW-1185">Reference proteome</keyword>
<dbReference type="AlphaFoldDB" id="L1JTS0"/>
<feature type="region of interest" description="Disordered" evidence="2">
    <location>
        <begin position="289"/>
        <end position="335"/>
    </location>
</feature>
<sequence length="636" mass="73509">MTRMAVEEIADKRLMFEIFTHVANFISMCPRDEKQTFASYDISKGVEVFTRILQAHSDAHEEMRARMRQEQEEAAQVIRRVEEVMTRFERDCWLFVKGASSCIRALEGFTCKVEEVVMKLQGWVEGARRRRDAEEEEEEEEEERRTEEDKEKEEEEEERFVSAKTILKLEEELSSTREKMSQLLRERAESETVLMNVGKEEEQAAEGISSLPEDALKVVQALMLPEQEEASCYESPWVADAPGLLLLPAVSLSARSREVRLASPSSASSSPLSLRWVQGESSSVLQGDKMATVGGAGGKIDRLEEEEEEEVKEVSGEGEDKRGKQEHEMNGGGEVGWRISLSSDASIKEIPSKSEEQRGWEVLGNLIVREWREKTQRRSIWAWEEGAGRRRRRRCAAEEIRRRRRAWFTMEMLSSWLRMVERSRNLRKAAMAIEQAQQAEVDEIGRRCLSRWSDAHLRSSACKITCKGEMKLLMIRSVARWGGWARERREERGREKKLRSRGRASVLRETFSVFQQGSARREELHSDLKRLERSRELLAGRRIFACLLEYSFRRKRKSRAGERAKVVEEERRSTWQEMSCRELGCDEKRSLLQDVRRAEEAEEGGGRAFFLPPFVEGISGGWEAGRALAEKFESYL</sequence>
<evidence type="ECO:0000256" key="1">
    <source>
        <dbReference type="SAM" id="Coils"/>
    </source>
</evidence>
<evidence type="ECO:0000313" key="5">
    <source>
        <dbReference type="Proteomes" id="UP000011087"/>
    </source>
</evidence>
<evidence type="ECO:0000313" key="4">
    <source>
        <dbReference type="EnsemblProtists" id="EKX51961"/>
    </source>
</evidence>
<dbReference type="PaxDb" id="55529-EKX51961"/>
<gene>
    <name evidence="3" type="ORF">GUITHDRAFT_134275</name>
</gene>
<dbReference type="KEGG" id="gtt:GUITHDRAFT_134275"/>
<keyword evidence="1" id="KW-0175">Coiled coil</keyword>
<organism evidence="3">
    <name type="scientific">Guillardia theta (strain CCMP2712)</name>
    <name type="common">Cryptophyte</name>
    <dbReference type="NCBI Taxonomy" id="905079"/>
    <lineage>
        <taxon>Eukaryota</taxon>
        <taxon>Cryptophyceae</taxon>
        <taxon>Pyrenomonadales</taxon>
        <taxon>Geminigeraceae</taxon>
        <taxon>Guillardia</taxon>
    </lineage>
</organism>
<dbReference type="RefSeq" id="XP_005838941.1">
    <property type="nucleotide sequence ID" value="XM_005838884.1"/>
</dbReference>
<accession>L1JTS0</accession>
<feature type="coiled-coil region" evidence="1">
    <location>
        <begin position="53"/>
        <end position="87"/>
    </location>
</feature>